<dbReference type="EMBL" id="FNBT01000008">
    <property type="protein sequence ID" value="SDF89657.1"/>
    <property type="molecule type" value="Genomic_DNA"/>
</dbReference>
<organism evidence="2 3">
    <name type="scientific">Blastococcus aurantiacus</name>
    <dbReference type="NCBI Taxonomy" id="1550231"/>
    <lineage>
        <taxon>Bacteria</taxon>
        <taxon>Bacillati</taxon>
        <taxon>Actinomycetota</taxon>
        <taxon>Actinomycetes</taxon>
        <taxon>Geodermatophilales</taxon>
        <taxon>Geodermatophilaceae</taxon>
        <taxon>Blastococcus</taxon>
    </lineage>
</organism>
<feature type="transmembrane region" description="Helical" evidence="1">
    <location>
        <begin position="7"/>
        <end position="28"/>
    </location>
</feature>
<evidence type="ECO:0000256" key="1">
    <source>
        <dbReference type="SAM" id="Phobius"/>
    </source>
</evidence>
<name>A0A1G7PTK5_9ACTN</name>
<dbReference type="RefSeq" id="WP_091770098.1">
    <property type="nucleotide sequence ID" value="NZ_FNBT01000008.1"/>
</dbReference>
<protein>
    <submittedName>
        <fullName evidence="2">Uncharacterized protein</fullName>
    </submittedName>
</protein>
<keyword evidence="1" id="KW-0812">Transmembrane</keyword>
<feature type="transmembrane region" description="Helical" evidence="1">
    <location>
        <begin position="34"/>
        <end position="54"/>
    </location>
</feature>
<keyword evidence="1" id="KW-0472">Membrane</keyword>
<evidence type="ECO:0000313" key="3">
    <source>
        <dbReference type="Proteomes" id="UP000199406"/>
    </source>
</evidence>
<dbReference type="STRING" id="1550231.SAMN05660662_3728"/>
<keyword evidence="1" id="KW-1133">Transmembrane helix</keyword>
<keyword evidence="3" id="KW-1185">Reference proteome</keyword>
<dbReference type="AlphaFoldDB" id="A0A1G7PTK5"/>
<dbReference type="Proteomes" id="UP000199406">
    <property type="component" value="Unassembled WGS sequence"/>
</dbReference>
<evidence type="ECO:0000313" key="2">
    <source>
        <dbReference type="EMBL" id="SDF89657.1"/>
    </source>
</evidence>
<gene>
    <name evidence="2" type="ORF">SAMN05660662_3728</name>
</gene>
<sequence length="59" mass="5868">MTVRGSRLRGLVGAGGAFAVLGLLQVALSDQDASGYGIATGGALVVVTAGLIGWRSHRS</sequence>
<proteinExistence type="predicted"/>
<reference evidence="3" key="1">
    <citation type="submission" date="2016-10" db="EMBL/GenBank/DDBJ databases">
        <authorList>
            <person name="Varghese N."/>
            <person name="Submissions S."/>
        </authorList>
    </citation>
    <scope>NUCLEOTIDE SEQUENCE [LARGE SCALE GENOMIC DNA]</scope>
    <source>
        <strain evidence="3">DSM 44268</strain>
    </source>
</reference>
<accession>A0A1G7PTK5</accession>